<dbReference type="EMBL" id="JACHWP010000013">
    <property type="protein sequence ID" value="MBB3023833.1"/>
    <property type="molecule type" value="Genomic_DNA"/>
</dbReference>
<protein>
    <submittedName>
        <fullName evidence="1">Uncharacterized protein</fullName>
    </submittedName>
</protein>
<reference evidence="1 2" key="1">
    <citation type="submission" date="2020-08" db="EMBL/GenBank/DDBJ databases">
        <title>Sequencing the genomes of 1000 actinobacteria strains.</title>
        <authorList>
            <person name="Klenk H.-P."/>
        </authorList>
    </citation>
    <scope>NUCLEOTIDE SEQUENCE [LARGE SCALE GENOMIC DNA]</scope>
    <source>
        <strain evidence="1 2">DSM 23040</strain>
    </source>
</reference>
<dbReference type="AlphaFoldDB" id="A0A839QTM5"/>
<gene>
    <name evidence="1" type="ORF">FHX50_002136</name>
</gene>
<comment type="caution">
    <text evidence="1">The sequence shown here is derived from an EMBL/GenBank/DDBJ whole genome shotgun (WGS) entry which is preliminary data.</text>
</comment>
<accession>A0A839QTM5</accession>
<dbReference type="Proteomes" id="UP000568050">
    <property type="component" value="Unassembled WGS sequence"/>
</dbReference>
<name>A0A839QTM5_9MICO</name>
<keyword evidence="2" id="KW-1185">Reference proteome</keyword>
<proteinExistence type="predicted"/>
<dbReference type="RefSeq" id="WP_183377155.1">
    <property type="nucleotide sequence ID" value="NZ_CBCSFZ010000035.1"/>
</dbReference>
<sequence length="103" mass="11218">MVKSQAAGTLALKPGTERTYVNDQGRNVWEGIVTFTTTTAQSTTATKPFTQVKILPYLGSYFDTTYSWTITSWVDSATITYSTGATSTVLSNQALKTTSFVNK</sequence>
<evidence type="ECO:0000313" key="1">
    <source>
        <dbReference type="EMBL" id="MBB3023833.1"/>
    </source>
</evidence>
<evidence type="ECO:0000313" key="2">
    <source>
        <dbReference type="Proteomes" id="UP000568050"/>
    </source>
</evidence>
<organism evidence="1 2">
    <name type="scientific">Helcobacillus massiliensis</name>
    <dbReference type="NCBI Taxonomy" id="521392"/>
    <lineage>
        <taxon>Bacteria</taxon>
        <taxon>Bacillati</taxon>
        <taxon>Actinomycetota</taxon>
        <taxon>Actinomycetes</taxon>
        <taxon>Micrococcales</taxon>
        <taxon>Dermabacteraceae</taxon>
        <taxon>Helcobacillus</taxon>
    </lineage>
</organism>